<dbReference type="CDD" id="cd00093">
    <property type="entry name" value="HTH_XRE"/>
    <property type="match status" value="1"/>
</dbReference>
<dbReference type="Proteomes" id="UP000530403">
    <property type="component" value="Unassembled WGS sequence"/>
</dbReference>
<accession>A0A7J0C9P9</accession>
<feature type="region of interest" description="Disordered" evidence="1">
    <location>
        <begin position="1"/>
        <end position="28"/>
    </location>
</feature>
<dbReference type="GO" id="GO:0003677">
    <property type="term" value="F:DNA binding"/>
    <property type="evidence" value="ECO:0007669"/>
    <property type="project" value="InterPro"/>
</dbReference>
<dbReference type="EMBL" id="BLWC01000001">
    <property type="protein sequence ID" value="GFM99088.1"/>
    <property type="molecule type" value="Genomic_DNA"/>
</dbReference>
<reference evidence="4 6" key="2">
    <citation type="submission" date="2020-07" db="EMBL/GenBank/DDBJ databases">
        <title>Sequencing the genomes of 1000 actinobacteria strains.</title>
        <authorList>
            <person name="Klenk H.-P."/>
        </authorList>
    </citation>
    <scope>NUCLEOTIDE SEQUENCE [LARGE SCALE GENOMIC DNA]</scope>
    <source>
        <strain evidence="4 6">DSM 41455</strain>
    </source>
</reference>
<dbReference type="SUPFAM" id="SSF48452">
    <property type="entry name" value="TPR-like"/>
    <property type="match status" value="1"/>
</dbReference>
<dbReference type="InterPro" id="IPR019734">
    <property type="entry name" value="TPR_rpt"/>
</dbReference>
<dbReference type="AlphaFoldDB" id="A0A7J0C9P9"/>
<dbReference type="InterPro" id="IPR001387">
    <property type="entry name" value="Cro/C1-type_HTH"/>
</dbReference>
<dbReference type="Pfam" id="PF13560">
    <property type="entry name" value="HTH_31"/>
    <property type="match status" value="1"/>
</dbReference>
<dbReference type="Gene3D" id="1.10.260.40">
    <property type="entry name" value="lambda repressor-like DNA-binding domains"/>
    <property type="match status" value="1"/>
</dbReference>
<dbReference type="RefSeq" id="WP_173315520.1">
    <property type="nucleotide sequence ID" value="NZ_BAAAUE010000009.1"/>
</dbReference>
<name>A0A7J0C9P9_9ACTN</name>
<dbReference type="Gene3D" id="1.25.40.10">
    <property type="entry name" value="Tetratricopeptide repeat domain"/>
    <property type="match status" value="1"/>
</dbReference>
<evidence type="ECO:0000256" key="1">
    <source>
        <dbReference type="SAM" id="MobiDB-lite"/>
    </source>
</evidence>
<gene>
    <name evidence="4" type="ORF">HEB29_003690</name>
    <name evidence="3" type="ORF">Sfulv_38990</name>
</gene>
<feature type="domain" description="HTH cro/C1-type" evidence="2">
    <location>
        <begin position="36"/>
        <end position="89"/>
    </location>
</feature>
<dbReference type="SMART" id="SM00530">
    <property type="entry name" value="HTH_XRE"/>
    <property type="match status" value="1"/>
</dbReference>
<evidence type="ECO:0000259" key="2">
    <source>
        <dbReference type="PROSITE" id="PS50943"/>
    </source>
</evidence>
<dbReference type="InterPro" id="IPR010982">
    <property type="entry name" value="Lambda_DNA-bd_dom_sf"/>
</dbReference>
<keyword evidence="5" id="KW-1185">Reference proteome</keyword>
<reference evidence="3 5" key="1">
    <citation type="submission" date="2020-05" db="EMBL/GenBank/DDBJ databases">
        <title>Whole genome shotgun sequence of Streptomyces fulvorobeus NBRC 15897.</title>
        <authorList>
            <person name="Komaki H."/>
            <person name="Tamura T."/>
        </authorList>
    </citation>
    <scope>NUCLEOTIDE SEQUENCE [LARGE SCALE GENOMIC DNA]</scope>
    <source>
        <strain evidence="3 5">NBRC 15897</strain>
    </source>
</reference>
<dbReference type="PROSITE" id="PS50943">
    <property type="entry name" value="HTH_CROC1"/>
    <property type="match status" value="1"/>
</dbReference>
<organism evidence="3 5">
    <name type="scientific">Streptomyces fulvorobeus</name>
    <dbReference type="NCBI Taxonomy" id="284028"/>
    <lineage>
        <taxon>Bacteria</taxon>
        <taxon>Bacillati</taxon>
        <taxon>Actinomycetota</taxon>
        <taxon>Actinomycetes</taxon>
        <taxon>Kitasatosporales</taxon>
        <taxon>Streptomycetaceae</taxon>
        <taxon>Streptomyces</taxon>
    </lineage>
</organism>
<sequence length="441" mass="48277">MPQQNFTPGRQAETGAGPQPSTIAERWRQPAFGQRLKRLRMQREMPQSSLVGDGMSTSYLSRLERGERPATARAAAYLADRLGVPLEAFDEARETSALRTLARLLSLAAAAGPDLAGLRDPLFEAVEAAGDQAPELRWQALWFLAEHSAVHGRHTEESHTLEALLAVSDELREPELQVRALTRKARCHRELGDPQQTLRCATDALAIAYEHGFDAQDVVPVLLVLVSAEAETGHLPAATIHAAQLIELSVKVSNSLRAMALWTSATVQSWQGDRQAALSMAEEALRLVPSHDNLMLWMRLRLAAAALYLRLADPRTEAAEELLREAAPAVELIGTELHHQELTALEAHLAYAKGDLDRAAALAMRLADTDLRLASHDRSRFEILRSQILIARGDLTQGIAGLRREAQRAHDTHNLDLAADIWRLVAETLTPHGDAGAARAG</sequence>
<evidence type="ECO:0000313" key="6">
    <source>
        <dbReference type="Proteomes" id="UP000530403"/>
    </source>
</evidence>
<evidence type="ECO:0000313" key="3">
    <source>
        <dbReference type="EMBL" id="GFM99088.1"/>
    </source>
</evidence>
<comment type="caution">
    <text evidence="3">The sequence shown here is derived from an EMBL/GenBank/DDBJ whole genome shotgun (WGS) entry which is preliminary data.</text>
</comment>
<dbReference type="SUPFAM" id="SSF47413">
    <property type="entry name" value="lambda repressor-like DNA-binding domains"/>
    <property type="match status" value="1"/>
</dbReference>
<dbReference type="EMBL" id="JACCCF010000001">
    <property type="protein sequence ID" value="NYE42679.1"/>
    <property type="molecule type" value="Genomic_DNA"/>
</dbReference>
<proteinExistence type="predicted"/>
<evidence type="ECO:0000313" key="5">
    <source>
        <dbReference type="Proteomes" id="UP000498980"/>
    </source>
</evidence>
<dbReference type="InterPro" id="IPR011990">
    <property type="entry name" value="TPR-like_helical_dom_sf"/>
</dbReference>
<dbReference type="Proteomes" id="UP000498980">
    <property type="component" value="Unassembled WGS sequence"/>
</dbReference>
<protein>
    <submittedName>
        <fullName evidence="4">Transcriptional regulator with XRE-family HTH domain</fullName>
    </submittedName>
</protein>
<dbReference type="SMART" id="SM00028">
    <property type="entry name" value="TPR"/>
    <property type="match status" value="2"/>
</dbReference>
<evidence type="ECO:0000313" key="4">
    <source>
        <dbReference type="EMBL" id="NYE42679.1"/>
    </source>
</evidence>